<keyword evidence="5" id="KW-0560">Oxidoreductase</keyword>
<accession>A0A7W8EH22</accession>
<dbReference type="Proteomes" id="UP000568380">
    <property type="component" value="Unassembled WGS sequence"/>
</dbReference>
<evidence type="ECO:0000256" key="7">
    <source>
        <dbReference type="SAM" id="MobiDB-lite"/>
    </source>
</evidence>
<evidence type="ECO:0000256" key="1">
    <source>
        <dbReference type="ARBA" id="ARBA00001954"/>
    </source>
</evidence>
<protein>
    <submittedName>
        <fullName evidence="9">Alpha-ketoglutarate-dependent taurine dioxygenase</fullName>
    </submittedName>
</protein>
<feature type="domain" description="TauD/TfdA-like" evidence="8">
    <location>
        <begin position="28"/>
        <end position="268"/>
    </location>
</feature>
<evidence type="ECO:0000256" key="4">
    <source>
        <dbReference type="ARBA" id="ARBA00022964"/>
    </source>
</evidence>
<organism evidence="9 10">
    <name type="scientific">Nonomuraea endophytica</name>
    <dbReference type="NCBI Taxonomy" id="714136"/>
    <lineage>
        <taxon>Bacteria</taxon>
        <taxon>Bacillati</taxon>
        <taxon>Actinomycetota</taxon>
        <taxon>Actinomycetes</taxon>
        <taxon>Streptosporangiales</taxon>
        <taxon>Streptosporangiaceae</taxon>
        <taxon>Nonomuraea</taxon>
    </lineage>
</organism>
<evidence type="ECO:0000259" key="8">
    <source>
        <dbReference type="Pfam" id="PF02668"/>
    </source>
</evidence>
<evidence type="ECO:0000256" key="3">
    <source>
        <dbReference type="ARBA" id="ARBA00022723"/>
    </source>
</evidence>
<dbReference type="RefSeq" id="WP_184964307.1">
    <property type="nucleotide sequence ID" value="NZ_JACHIN010000006.1"/>
</dbReference>
<reference evidence="9 10" key="1">
    <citation type="submission" date="2020-08" db="EMBL/GenBank/DDBJ databases">
        <title>Genomic Encyclopedia of Type Strains, Phase IV (KMG-IV): sequencing the most valuable type-strain genomes for metagenomic binning, comparative biology and taxonomic classification.</title>
        <authorList>
            <person name="Goeker M."/>
        </authorList>
    </citation>
    <scope>NUCLEOTIDE SEQUENCE [LARGE SCALE GENOMIC DNA]</scope>
    <source>
        <strain evidence="9 10">DSM 45385</strain>
    </source>
</reference>
<keyword evidence="4 9" id="KW-0223">Dioxygenase</keyword>
<dbReference type="Gene3D" id="3.60.130.10">
    <property type="entry name" value="Clavaminate synthase-like"/>
    <property type="match status" value="1"/>
</dbReference>
<sequence>MSLDFSALHGEFVVEVTGRTGTLLAGRDGYAIKQALTTYSVVVIRGLELVPAEQVALTRFLGKPEVVTDMRNHHPESKDILVVNNSSATPVVGNRCWHSDRSFLPEPTRYTMLRAEVVPPRGGDTLFADMVAAYAQSPASWKAALTGALGVHTYDKIAHLRSEIHRLPIEEGYEKLYPPVRHPVVRAHPETGTPALYLSDLCIVRIETENDPSNLIQLDKLHAHATEDRFVYRHRWRVGDVVIWDNARVLHRADMLHWKLPRVLHRTTTASPPPRPAAPYVPDGTG</sequence>
<comment type="similarity">
    <text evidence="2">Belongs to the TfdA dioxygenase family.</text>
</comment>
<dbReference type="InterPro" id="IPR042098">
    <property type="entry name" value="TauD-like_sf"/>
</dbReference>
<keyword evidence="3" id="KW-0479">Metal-binding</keyword>
<evidence type="ECO:0000313" key="10">
    <source>
        <dbReference type="Proteomes" id="UP000568380"/>
    </source>
</evidence>
<evidence type="ECO:0000256" key="5">
    <source>
        <dbReference type="ARBA" id="ARBA00023002"/>
    </source>
</evidence>
<dbReference type="AlphaFoldDB" id="A0A7W8EH22"/>
<keyword evidence="6" id="KW-0408">Iron</keyword>
<dbReference type="InterPro" id="IPR051178">
    <property type="entry name" value="TfdA_dioxygenase"/>
</dbReference>
<dbReference type="Pfam" id="PF02668">
    <property type="entry name" value="TauD"/>
    <property type="match status" value="1"/>
</dbReference>
<dbReference type="PANTHER" id="PTHR43779:SF3">
    <property type="entry name" value="(3R)-3-[(CARBOXYMETHYL)AMINO]FATTY ACID OXYGENASE_DECARBOXYLASE"/>
    <property type="match status" value="1"/>
</dbReference>
<dbReference type="InterPro" id="IPR003819">
    <property type="entry name" value="TauD/TfdA-like"/>
</dbReference>
<gene>
    <name evidence="9" type="ORF">HNR40_004487</name>
</gene>
<name>A0A7W8EH22_9ACTN</name>
<comment type="caution">
    <text evidence="9">The sequence shown here is derived from an EMBL/GenBank/DDBJ whole genome shotgun (WGS) entry which is preliminary data.</text>
</comment>
<comment type="cofactor">
    <cofactor evidence="1">
        <name>Fe(2+)</name>
        <dbReference type="ChEBI" id="CHEBI:29033"/>
    </cofactor>
</comment>
<evidence type="ECO:0000256" key="6">
    <source>
        <dbReference type="ARBA" id="ARBA00023004"/>
    </source>
</evidence>
<dbReference type="GO" id="GO:0051213">
    <property type="term" value="F:dioxygenase activity"/>
    <property type="evidence" value="ECO:0007669"/>
    <property type="project" value="UniProtKB-KW"/>
</dbReference>
<dbReference type="GO" id="GO:0046872">
    <property type="term" value="F:metal ion binding"/>
    <property type="evidence" value="ECO:0007669"/>
    <property type="project" value="UniProtKB-KW"/>
</dbReference>
<dbReference type="EMBL" id="JACHIN010000006">
    <property type="protein sequence ID" value="MBB5079001.1"/>
    <property type="molecule type" value="Genomic_DNA"/>
</dbReference>
<feature type="region of interest" description="Disordered" evidence="7">
    <location>
        <begin position="267"/>
        <end position="286"/>
    </location>
</feature>
<evidence type="ECO:0000313" key="9">
    <source>
        <dbReference type="EMBL" id="MBB5079001.1"/>
    </source>
</evidence>
<evidence type="ECO:0000256" key="2">
    <source>
        <dbReference type="ARBA" id="ARBA00005896"/>
    </source>
</evidence>
<dbReference type="PANTHER" id="PTHR43779">
    <property type="entry name" value="DIOXYGENASE RV0097-RELATED"/>
    <property type="match status" value="1"/>
</dbReference>
<dbReference type="SUPFAM" id="SSF51197">
    <property type="entry name" value="Clavaminate synthase-like"/>
    <property type="match status" value="1"/>
</dbReference>
<keyword evidence="10" id="KW-1185">Reference proteome</keyword>
<proteinExistence type="inferred from homology"/>